<comment type="pathway">
    <text evidence="2">Cofactor biosynthesis; tetrahydrofolate biosynthesis; 4-aminobenzoate from chorismate: step 1/2.</text>
</comment>
<evidence type="ECO:0000256" key="10">
    <source>
        <dbReference type="SAM" id="MobiDB-lite"/>
    </source>
</evidence>
<evidence type="ECO:0000259" key="12">
    <source>
        <dbReference type="Pfam" id="PF00425"/>
    </source>
</evidence>
<dbReference type="AlphaFoldDB" id="A0A5J5F7W7"/>
<feature type="domain" description="Chorismate-utilising enzyme C-terminal" evidence="12">
    <location>
        <begin position="471"/>
        <end position="734"/>
    </location>
</feature>
<dbReference type="Gene3D" id="3.40.50.880">
    <property type="match status" value="1"/>
</dbReference>
<evidence type="ECO:0000256" key="5">
    <source>
        <dbReference type="ARBA" id="ARBA00022679"/>
    </source>
</evidence>
<dbReference type="PRINTS" id="PR00097">
    <property type="entry name" value="ANTSNTHASEII"/>
</dbReference>
<dbReference type="GO" id="GO:0046820">
    <property type="term" value="F:4-amino-4-deoxychorismate synthase activity"/>
    <property type="evidence" value="ECO:0007669"/>
    <property type="project" value="UniProtKB-EC"/>
</dbReference>
<dbReference type="GO" id="GO:0046656">
    <property type="term" value="P:folic acid biosynthetic process"/>
    <property type="evidence" value="ECO:0007669"/>
    <property type="project" value="UniProtKB-KW"/>
</dbReference>
<keyword evidence="5" id="KW-0808">Transferase</keyword>
<organism evidence="14 15">
    <name type="scientific">Sphaerosporella brunnea</name>
    <dbReference type="NCBI Taxonomy" id="1250544"/>
    <lineage>
        <taxon>Eukaryota</taxon>
        <taxon>Fungi</taxon>
        <taxon>Dikarya</taxon>
        <taxon>Ascomycota</taxon>
        <taxon>Pezizomycotina</taxon>
        <taxon>Pezizomycetes</taxon>
        <taxon>Pezizales</taxon>
        <taxon>Pyronemataceae</taxon>
        <taxon>Sphaerosporella</taxon>
    </lineage>
</organism>
<dbReference type="PANTHER" id="PTHR11236:SF18">
    <property type="entry name" value="AMINODEOXYCHORISMATE SYNTHASE"/>
    <property type="match status" value="1"/>
</dbReference>
<evidence type="ECO:0000259" key="13">
    <source>
        <dbReference type="Pfam" id="PF04715"/>
    </source>
</evidence>
<dbReference type="InterPro" id="IPR017926">
    <property type="entry name" value="GATASE"/>
</dbReference>
<dbReference type="PRINTS" id="PR00099">
    <property type="entry name" value="CPSGATASE"/>
</dbReference>
<keyword evidence="6" id="KW-0289">Folate biosynthesis</keyword>
<comment type="catalytic activity">
    <reaction evidence="1">
        <text>chorismate + L-glutamine = 4-amino-4-deoxychorismate + L-glutamate</text>
        <dbReference type="Rhea" id="RHEA:11672"/>
        <dbReference type="ChEBI" id="CHEBI:29748"/>
        <dbReference type="ChEBI" id="CHEBI:29985"/>
        <dbReference type="ChEBI" id="CHEBI:58359"/>
        <dbReference type="ChEBI" id="CHEBI:58406"/>
        <dbReference type="EC" id="2.6.1.85"/>
    </reaction>
</comment>
<dbReference type="PROSITE" id="PS51273">
    <property type="entry name" value="GATASE_TYPE_1"/>
    <property type="match status" value="1"/>
</dbReference>
<sequence length="835" mass="92379">MTQPRILLVDAYDSFTHNLSAQLERCTKAEVHTIHIDAPFQSASELAPFLASFDAIVVGPGPGHPENNRDIGIIKDLWHLDLAHRLPIFGVCLGLQSLCLAFGGRVERLRTVKHGLISTIRHEGEGLFEGAGDVIAVRYHSLHARLGGVELEGLAWAKDPENGEVLMAAKHRMRPFWAVQYHPESICTEGSDRIVENFWRLACRWNREHEREVAPLPRDWAVRPRELSLLEQLQESSVKAVHRLPAISKTVQRVSMFARGLDVRRICEMLEVESKREFVLLESAATPGRWSIIGVLTPGMTELIRYTAGDSFVELSKLGEPTASQVELQLPYNASMWRFMASYMKAREASGGEADSPFWGGLMGYLSYEVGVESLSIPLPRRKRRPDVNLAFVERSIVVDSLTGEIHVQSLVPRDSEWLNSMKIRLQQEHDLSLTPSATPPPPPAVATATASIQTHYKEPCKPTIAKPLGERYRALVRECQKYLSSGDSYELCLTARTMVSLPSPQPSEWSLYNLLRARNPAPYAAYLRLQDVTLLSSSPERFLSYSRNGKVQLRPIKGTVKKSPSMTRAHAEALLNTPKERAENLMILDLIRHDLHRILGAGNVEVPQLMRVEEYASVYQLVSVIEGNIPTSAPLTGLDILATSLPPGSMTGAPKKRSVEILQALEAGDEERGVYSGVVGYMSVCGAGDWSVVIRSAYRYDDEGDEGRWWLGAGGAVTALSSPQGEWEEMEVKLETFPPSEGEAMLGDKGWATEYHWVPGHADVPGNGMADPLAKEAAYDSGRAPPRDDDNPRPRVQRQGLPEKKPGGPNTASPRAASDIEESLILRPLSPGKP</sequence>
<evidence type="ECO:0000256" key="2">
    <source>
        <dbReference type="ARBA" id="ARBA00005009"/>
    </source>
</evidence>
<evidence type="ECO:0000256" key="7">
    <source>
        <dbReference type="ARBA" id="ARBA00022962"/>
    </source>
</evidence>
<protein>
    <recommendedName>
        <fullName evidence="4">aminodeoxychorismate synthase</fullName>
        <ecNumber evidence="4">2.6.1.85</ecNumber>
    </recommendedName>
    <alternativeName>
        <fullName evidence="8">Para-aminobenzoate synthase</fullName>
    </alternativeName>
    <alternativeName>
        <fullName evidence="9">p-aminobenzoic acid synthase</fullName>
    </alternativeName>
</protein>
<dbReference type="InterPro" id="IPR006221">
    <property type="entry name" value="TrpG/PapA_dom"/>
</dbReference>
<feature type="domain" description="Glutamine amidotransferase" evidence="11">
    <location>
        <begin position="7"/>
        <end position="198"/>
    </location>
</feature>
<proteinExistence type="inferred from homology"/>
<evidence type="ECO:0000256" key="6">
    <source>
        <dbReference type="ARBA" id="ARBA00022909"/>
    </source>
</evidence>
<dbReference type="Pfam" id="PF00425">
    <property type="entry name" value="Chorismate_bind"/>
    <property type="match status" value="1"/>
</dbReference>
<dbReference type="SUPFAM" id="SSF53098">
    <property type="entry name" value="Ribonuclease H-like"/>
    <property type="match status" value="1"/>
</dbReference>
<dbReference type="SUPFAM" id="SSF56322">
    <property type="entry name" value="ADC synthase"/>
    <property type="match status" value="1"/>
</dbReference>
<dbReference type="PANTHER" id="PTHR11236">
    <property type="entry name" value="AMINOBENZOATE/ANTHRANILATE SYNTHASE"/>
    <property type="match status" value="1"/>
</dbReference>
<dbReference type="GO" id="GO:0000162">
    <property type="term" value="P:L-tryptophan biosynthetic process"/>
    <property type="evidence" value="ECO:0007669"/>
    <property type="project" value="TreeGrafter"/>
</dbReference>
<dbReference type="InterPro" id="IPR012337">
    <property type="entry name" value="RNaseH-like_sf"/>
</dbReference>
<dbReference type="NCBIfam" id="TIGR00566">
    <property type="entry name" value="trpG_papA"/>
    <property type="match status" value="1"/>
</dbReference>
<keyword evidence="7" id="KW-0315">Glutamine amidotransferase</keyword>
<feature type="domain" description="Anthranilate synthase component I N-terminal" evidence="13">
    <location>
        <begin position="273"/>
        <end position="407"/>
    </location>
</feature>
<dbReference type="EMBL" id="VXIS01000017">
    <property type="protein sequence ID" value="KAA8913138.1"/>
    <property type="molecule type" value="Genomic_DNA"/>
</dbReference>
<dbReference type="OrthoDB" id="64220at2759"/>
<evidence type="ECO:0000256" key="1">
    <source>
        <dbReference type="ARBA" id="ARBA00001000"/>
    </source>
</evidence>
<evidence type="ECO:0000256" key="4">
    <source>
        <dbReference type="ARBA" id="ARBA00013139"/>
    </source>
</evidence>
<dbReference type="InterPro" id="IPR006805">
    <property type="entry name" value="Anth_synth_I_N"/>
</dbReference>
<dbReference type="GO" id="GO:0005737">
    <property type="term" value="C:cytoplasm"/>
    <property type="evidence" value="ECO:0007669"/>
    <property type="project" value="TreeGrafter"/>
</dbReference>
<dbReference type="Gene3D" id="3.60.120.10">
    <property type="entry name" value="Anthranilate synthase"/>
    <property type="match status" value="1"/>
</dbReference>
<comment type="similarity">
    <text evidence="3">In the C-terminal section; belongs to the anthranilate synthase component I family.</text>
</comment>
<feature type="region of interest" description="Disordered" evidence="10">
    <location>
        <begin position="767"/>
        <end position="835"/>
    </location>
</feature>
<dbReference type="FunCoup" id="A0A5J5F7W7">
    <property type="interactions" value="173"/>
</dbReference>
<dbReference type="InterPro" id="IPR015890">
    <property type="entry name" value="Chorismate_C"/>
</dbReference>
<evidence type="ECO:0000313" key="15">
    <source>
        <dbReference type="Proteomes" id="UP000326924"/>
    </source>
</evidence>
<dbReference type="Pfam" id="PF04715">
    <property type="entry name" value="Anth_synt_I_N"/>
    <property type="match status" value="1"/>
</dbReference>
<evidence type="ECO:0000313" key="14">
    <source>
        <dbReference type="EMBL" id="KAA8913138.1"/>
    </source>
</evidence>
<dbReference type="GO" id="GO:0046654">
    <property type="term" value="P:tetrahydrofolate biosynthetic process"/>
    <property type="evidence" value="ECO:0007669"/>
    <property type="project" value="UniProtKB-UniPathway"/>
</dbReference>
<dbReference type="Proteomes" id="UP000326924">
    <property type="component" value="Unassembled WGS sequence"/>
</dbReference>
<keyword evidence="15" id="KW-1185">Reference proteome</keyword>
<reference evidence="14 15" key="1">
    <citation type="submission" date="2019-09" db="EMBL/GenBank/DDBJ databases">
        <title>Draft genome of the ectomycorrhizal ascomycete Sphaerosporella brunnea.</title>
        <authorList>
            <consortium name="DOE Joint Genome Institute"/>
            <person name="Benucci G.M."/>
            <person name="Marozzi G."/>
            <person name="Antonielli L."/>
            <person name="Sanchez S."/>
            <person name="Marco P."/>
            <person name="Wang X."/>
            <person name="Falini L.B."/>
            <person name="Barry K."/>
            <person name="Haridas S."/>
            <person name="Lipzen A."/>
            <person name="Labutti K."/>
            <person name="Grigoriev I.V."/>
            <person name="Murat C."/>
            <person name="Martin F."/>
            <person name="Albertini E."/>
            <person name="Donnini D."/>
            <person name="Bonito G."/>
        </authorList>
    </citation>
    <scope>NUCLEOTIDE SEQUENCE [LARGE SCALE GENOMIC DNA]</scope>
    <source>
        <strain evidence="14 15">Sb_GMNB300</strain>
    </source>
</reference>
<dbReference type="Pfam" id="PF00117">
    <property type="entry name" value="GATase"/>
    <property type="match status" value="1"/>
</dbReference>
<dbReference type="CDD" id="cd01743">
    <property type="entry name" value="GATase1_Anthranilate_Synthase"/>
    <property type="match status" value="1"/>
</dbReference>
<evidence type="ECO:0000256" key="9">
    <source>
        <dbReference type="ARBA" id="ARBA00031904"/>
    </source>
</evidence>
<dbReference type="InterPro" id="IPR019999">
    <property type="entry name" value="Anth_synth_I-like"/>
</dbReference>
<evidence type="ECO:0000256" key="8">
    <source>
        <dbReference type="ARBA" id="ARBA00031329"/>
    </source>
</evidence>
<evidence type="ECO:0000256" key="3">
    <source>
        <dbReference type="ARBA" id="ARBA00005970"/>
    </source>
</evidence>
<dbReference type="NCBIfam" id="TIGR01823">
    <property type="entry name" value="PabB-fungal"/>
    <property type="match status" value="1"/>
</dbReference>
<dbReference type="InterPro" id="IPR029062">
    <property type="entry name" value="Class_I_gatase-like"/>
</dbReference>
<dbReference type="SUPFAM" id="SSF52317">
    <property type="entry name" value="Class I glutamine amidotransferase-like"/>
    <property type="match status" value="1"/>
</dbReference>
<name>A0A5J5F7W7_9PEZI</name>
<comment type="caution">
    <text evidence="14">The sequence shown here is derived from an EMBL/GenBank/DDBJ whole genome shotgun (WGS) entry which is preliminary data.</text>
</comment>
<dbReference type="UniPathway" id="UPA00077">
    <property type="reaction ID" value="UER00149"/>
</dbReference>
<dbReference type="InterPro" id="IPR010117">
    <property type="entry name" value="PabB_fungal"/>
</dbReference>
<dbReference type="EC" id="2.6.1.85" evidence="4"/>
<dbReference type="InParanoid" id="A0A5J5F7W7"/>
<accession>A0A5J5F7W7</accession>
<evidence type="ECO:0000259" key="11">
    <source>
        <dbReference type="Pfam" id="PF00117"/>
    </source>
</evidence>
<dbReference type="InterPro" id="IPR005801">
    <property type="entry name" value="ADC_synthase"/>
</dbReference>
<gene>
    <name evidence="14" type="ORF">FN846DRAFT_990537</name>
</gene>
<dbReference type="GO" id="GO:0008153">
    <property type="term" value="P:4-aminobenzoate biosynthetic process"/>
    <property type="evidence" value="ECO:0007669"/>
    <property type="project" value="TreeGrafter"/>
</dbReference>
<dbReference type="PRINTS" id="PR00096">
    <property type="entry name" value="GATASE"/>
</dbReference>